<sequence>MKPYHWLQLHFLLNQCSKKVEVTEGPLETKALRQGELSYEYIMPNEVYANTGVSSNLAAIVYSPTPLSASRVRRLSGCITNRLEGCIREIQRAVRLLLPRELALHPVSKGTKAFTQYTILFLYR</sequence>
<evidence type="ECO:0000313" key="2">
    <source>
        <dbReference type="RefSeq" id="XP_073940929.1"/>
    </source>
</evidence>
<dbReference type="RefSeq" id="XP_073940929.1">
    <property type="nucleotide sequence ID" value="XM_074084828.1"/>
</dbReference>
<name>A0AC58NGX5_CASCN</name>
<protein>
    <submittedName>
        <fullName evidence="2">Histone H2B type 1-A-like</fullName>
    </submittedName>
</protein>
<organism evidence="1 2">
    <name type="scientific">Castor canadensis</name>
    <name type="common">American beaver</name>
    <dbReference type="NCBI Taxonomy" id="51338"/>
    <lineage>
        <taxon>Eukaryota</taxon>
        <taxon>Metazoa</taxon>
        <taxon>Chordata</taxon>
        <taxon>Craniata</taxon>
        <taxon>Vertebrata</taxon>
        <taxon>Euteleostomi</taxon>
        <taxon>Mammalia</taxon>
        <taxon>Eutheria</taxon>
        <taxon>Euarchontoglires</taxon>
        <taxon>Glires</taxon>
        <taxon>Rodentia</taxon>
        <taxon>Castorimorpha</taxon>
        <taxon>Castoridae</taxon>
        <taxon>Castor</taxon>
    </lineage>
</organism>
<evidence type="ECO:0000313" key="1">
    <source>
        <dbReference type="Proteomes" id="UP001732720"/>
    </source>
</evidence>
<dbReference type="Proteomes" id="UP001732720">
    <property type="component" value="Chromosome 8"/>
</dbReference>
<reference evidence="2" key="1">
    <citation type="submission" date="2025-08" db="UniProtKB">
        <authorList>
            <consortium name="RefSeq"/>
        </authorList>
    </citation>
    <scope>IDENTIFICATION</scope>
</reference>
<accession>A0AC58NGX5</accession>
<keyword evidence="1" id="KW-1185">Reference proteome</keyword>
<gene>
    <name evidence="2" type="primary">LOC141425889</name>
</gene>
<proteinExistence type="predicted"/>